<protein>
    <recommendedName>
        <fullName evidence="3">Nudix hydrolase domain-containing protein</fullName>
    </recommendedName>
</protein>
<dbReference type="AlphaFoldDB" id="A0A0G4H6K8"/>
<evidence type="ECO:0000313" key="4">
    <source>
        <dbReference type="EMBL" id="CEM39482.1"/>
    </source>
</evidence>
<gene>
    <name evidence="4" type="ORF">Vbra_10701</name>
</gene>
<sequence length="302" mass="33887">MTPSLTLPLWRRSPSLRLITLRLIRSLLDLNATQTTPLFTQSIVPALARESLTKGMYPSYARAAVSVAVCKETGVVGRRPEYLLIRRGKEPSKGKWSLPGGKIDLGETTLEAAARELKEETALNSTDVKLYPDSFYSSDAICFDSRHRCKYHYLISTFYGWASRDAKPRPMDDALEAAWFTKAALDDLHKHGMVDEAVIHAIERGEKLRQSGCLDRSRAVAVEPTSSHAETPTDPKGADETAAPLSLFWRSPERWRAAFRHQQRASRRQSSNGKRVSSDNDNGTIFWGGSNQGRRQSQLYTY</sequence>
<dbReference type="GO" id="GO:0016787">
    <property type="term" value="F:hydrolase activity"/>
    <property type="evidence" value="ECO:0007669"/>
    <property type="project" value="UniProtKB-KW"/>
</dbReference>
<accession>A0A0G4H6K8</accession>
<organism evidence="4 5">
    <name type="scientific">Vitrella brassicaformis (strain CCMP3155)</name>
    <dbReference type="NCBI Taxonomy" id="1169540"/>
    <lineage>
        <taxon>Eukaryota</taxon>
        <taxon>Sar</taxon>
        <taxon>Alveolata</taxon>
        <taxon>Colpodellida</taxon>
        <taxon>Vitrellaceae</taxon>
        <taxon>Vitrella</taxon>
    </lineage>
</organism>
<dbReference type="SUPFAM" id="SSF55811">
    <property type="entry name" value="Nudix"/>
    <property type="match status" value="1"/>
</dbReference>
<evidence type="ECO:0000256" key="1">
    <source>
        <dbReference type="ARBA" id="ARBA00022801"/>
    </source>
</evidence>
<dbReference type="Gene3D" id="3.90.79.10">
    <property type="entry name" value="Nucleoside Triphosphate Pyrophosphohydrolase"/>
    <property type="match status" value="1"/>
</dbReference>
<dbReference type="PANTHER" id="PTHR43736:SF1">
    <property type="entry name" value="DIHYDRONEOPTERIN TRIPHOSPHATE DIPHOSPHATASE"/>
    <property type="match status" value="1"/>
</dbReference>
<dbReference type="CDD" id="cd04673">
    <property type="entry name" value="NUDIX_ADPRase"/>
    <property type="match status" value="1"/>
</dbReference>
<feature type="domain" description="Nudix hydrolase" evidence="3">
    <location>
        <begin position="60"/>
        <end position="207"/>
    </location>
</feature>
<dbReference type="InterPro" id="IPR020476">
    <property type="entry name" value="Nudix_hydrolase"/>
</dbReference>
<feature type="compositionally biased region" description="Polar residues" evidence="2">
    <location>
        <begin position="272"/>
        <end position="283"/>
    </location>
</feature>
<dbReference type="InParanoid" id="A0A0G4H6K8"/>
<dbReference type="Pfam" id="PF00293">
    <property type="entry name" value="NUDIX"/>
    <property type="match status" value="1"/>
</dbReference>
<dbReference type="PROSITE" id="PS51462">
    <property type="entry name" value="NUDIX"/>
    <property type="match status" value="1"/>
</dbReference>
<dbReference type="PANTHER" id="PTHR43736">
    <property type="entry name" value="ADP-RIBOSE PYROPHOSPHATASE"/>
    <property type="match status" value="1"/>
</dbReference>
<evidence type="ECO:0000313" key="5">
    <source>
        <dbReference type="Proteomes" id="UP000041254"/>
    </source>
</evidence>
<feature type="region of interest" description="Disordered" evidence="2">
    <location>
        <begin position="219"/>
        <end position="240"/>
    </location>
</feature>
<dbReference type="OrthoDB" id="447842at2759"/>
<dbReference type="InterPro" id="IPR015797">
    <property type="entry name" value="NUDIX_hydrolase-like_dom_sf"/>
</dbReference>
<keyword evidence="1" id="KW-0378">Hydrolase</keyword>
<evidence type="ECO:0000259" key="3">
    <source>
        <dbReference type="PROSITE" id="PS51462"/>
    </source>
</evidence>
<evidence type="ECO:0000256" key="2">
    <source>
        <dbReference type="SAM" id="MobiDB-lite"/>
    </source>
</evidence>
<feature type="compositionally biased region" description="Polar residues" evidence="2">
    <location>
        <begin position="292"/>
        <end position="302"/>
    </location>
</feature>
<reference evidence="4 5" key="1">
    <citation type="submission" date="2014-11" db="EMBL/GenBank/DDBJ databases">
        <authorList>
            <person name="Zhu J."/>
            <person name="Qi W."/>
            <person name="Song R."/>
        </authorList>
    </citation>
    <scope>NUCLEOTIDE SEQUENCE [LARGE SCALE GENOMIC DNA]</scope>
</reference>
<proteinExistence type="predicted"/>
<dbReference type="InterPro" id="IPR000086">
    <property type="entry name" value="NUDIX_hydrolase_dom"/>
</dbReference>
<dbReference type="VEuPathDB" id="CryptoDB:Vbra_10701"/>
<dbReference type="PRINTS" id="PR00502">
    <property type="entry name" value="NUDIXFAMILY"/>
</dbReference>
<dbReference type="EMBL" id="CDMY01001040">
    <property type="protein sequence ID" value="CEM39482.1"/>
    <property type="molecule type" value="Genomic_DNA"/>
</dbReference>
<dbReference type="Proteomes" id="UP000041254">
    <property type="component" value="Unassembled WGS sequence"/>
</dbReference>
<feature type="region of interest" description="Disordered" evidence="2">
    <location>
        <begin position="259"/>
        <end position="302"/>
    </location>
</feature>
<keyword evidence="5" id="KW-1185">Reference proteome</keyword>
<name>A0A0G4H6K8_VITBC</name>